<proteinExistence type="predicted"/>
<dbReference type="OrthoDB" id="9811076at2"/>
<dbReference type="InterPro" id="IPR052713">
    <property type="entry name" value="FeoA"/>
</dbReference>
<dbReference type="Pfam" id="PF04023">
    <property type="entry name" value="FeoA"/>
    <property type="match status" value="1"/>
</dbReference>
<dbReference type="SUPFAM" id="SSF50037">
    <property type="entry name" value="C-terminal domain of transcriptional repressors"/>
    <property type="match status" value="1"/>
</dbReference>
<reference evidence="3 4" key="1">
    <citation type="journal article" date="2013" name="Genome Announc.">
        <title>Genome Sequence of the Sulfate-Reducing Bacterium Desulfotomaculum hydrothermale Lam5(T).</title>
        <authorList>
            <person name="Amin O."/>
            <person name="Fardeau M.L."/>
            <person name="Valette O."/>
            <person name="Hirschler-Rea A."/>
            <person name="Barbe V."/>
            <person name="Medigue C."/>
            <person name="Vacherie B."/>
            <person name="Ollivier B."/>
            <person name="Bertin P.N."/>
            <person name="Dolla A."/>
        </authorList>
    </citation>
    <scope>NUCLEOTIDE SEQUENCE [LARGE SCALE GENOMIC DNA]</scope>
    <source>
        <strain evidence="4">Lam5 / DSM 18033</strain>
    </source>
</reference>
<dbReference type="InterPro" id="IPR007167">
    <property type="entry name" value="Fe-transptr_FeoA-like"/>
</dbReference>
<dbReference type="SMART" id="SM00899">
    <property type="entry name" value="FeoA"/>
    <property type="match status" value="1"/>
</dbReference>
<dbReference type="EMBL" id="CAOS01000008">
    <property type="protein sequence ID" value="CCO07990.1"/>
    <property type="molecule type" value="Genomic_DNA"/>
</dbReference>
<keyword evidence="1" id="KW-0408">Iron</keyword>
<protein>
    <submittedName>
        <fullName evidence="3">FeoA family protein (Modular protein)</fullName>
    </submittedName>
</protein>
<keyword evidence="4" id="KW-1185">Reference proteome</keyword>
<dbReference type="PANTHER" id="PTHR42954:SF2">
    <property type="entry name" value="FE(2+) TRANSPORT PROTEIN A"/>
    <property type="match status" value="1"/>
</dbReference>
<accession>K8DYU5</accession>
<dbReference type="InterPro" id="IPR008988">
    <property type="entry name" value="Transcriptional_repressor_C"/>
</dbReference>
<gene>
    <name evidence="3" type="ORF">DESHY_160114</name>
</gene>
<feature type="domain" description="Ferrous iron transporter FeoA-like" evidence="2">
    <location>
        <begin position="14"/>
        <end position="86"/>
    </location>
</feature>
<dbReference type="Proteomes" id="UP000009315">
    <property type="component" value="Unassembled WGS sequence"/>
</dbReference>
<evidence type="ECO:0000259" key="2">
    <source>
        <dbReference type="SMART" id="SM00899"/>
    </source>
</evidence>
<evidence type="ECO:0000313" key="3">
    <source>
        <dbReference type="EMBL" id="CCO07990.1"/>
    </source>
</evidence>
<dbReference type="PANTHER" id="PTHR42954">
    <property type="entry name" value="FE(2+) TRANSPORT PROTEIN A"/>
    <property type="match status" value="1"/>
</dbReference>
<organism evidence="3 4">
    <name type="scientific">Desulforamulus hydrothermalis Lam5 = DSM 18033</name>
    <dbReference type="NCBI Taxonomy" id="1121428"/>
    <lineage>
        <taxon>Bacteria</taxon>
        <taxon>Bacillati</taxon>
        <taxon>Bacillota</taxon>
        <taxon>Clostridia</taxon>
        <taxon>Eubacteriales</taxon>
        <taxon>Peptococcaceae</taxon>
        <taxon>Desulforamulus</taxon>
    </lineage>
</organism>
<dbReference type="Gene3D" id="2.30.30.90">
    <property type="match status" value="1"/>
</dbReference>
<evidence type="ECO:0000256" key="1">
    <source>
        <dbReference type="ARBA" id="ARBA00023004"/>
    </source>
</evidence>
<dbReference type="InterPro" id="IPR038157">
    <property type="entry name" value="FeoA_core_dom"/>
</dbReference>
<evidence type="ECO:0000313" key="4">
    <source>
        <dbReference type="Proteomes" id="UP000009315"/>
    </source>
</evidence>
<dbReference type="GO" id="GO:0046914">
    <property type="term" value="F:transition metal ion binding"/>
    <property type="evidence" value="ECO:0007669"/>
    <property type="project" value="InterPro"/>
</dbReference>
<dbReference type="STRING" id="1121428.DESHY_160114"/>
<dbReference type="RefSeq" id="WP_008411143.1">
    <property type="nucleotide sequence ID" value="NZ_CAOS01000008.1"/>
</dbReference>
<dbReference type="eggNOG" id="COG1918">
    <property type="taxonomic scope" value="Bacteria"/>
</dbReference>
<sequence length="93" mass="9974">MLKQQPVFPGTPVVALCDLPVGKAAVVNTVQGEGIIRRRMLDLGLVPGTRVEALRISPAGDPKAYKIRGAVIALRREEGANILVSLKEETTWG</sequence>
<name>K8DYU5_9FIRM</name>
<comment type="caution">
    <text evidence="3">The sequence shown here is derived from an EMBL/GenBank/DDBJ whole genome shotgun (WGS) entry which is preliminary data.</text>
</comment>
<dbReference type="AlphaFoldDB" id="K8DYU5"/>